<organism evidence="2">
    <name type="scientific">Lysobacter firmicutimachus</name>
    <dbReference type="NCBI Taxonomy" id="1792846"/>
    <lineage>
        <taxon>Bacteria</taxon>
        <taxon>Pseudomonadati</taxon>
        <taxon>Pseudomonadota</taxon>
        <taxon>Gammaproteobacteria</taxon>
        <taxon>Lysobacterales</taxon>
        <taxon>Lysobacteraceae</taxon>
        <taxon>Lysobacter</taxon>
    </lineage>
</organism>
<gene>
    <name evidence="2" type="ORF">ABU614_14565</name>
    <name evidence="1" type="ORF">V2J18_08230</name>
</gene>
<reference evidence="2" key="2">
    <citation type="submission" date="2024-06" db="EMBL/GenBank/DDBJ databases">
        <authorList>
            <person name="Li S."/>
        </authorList>
    </citation>
    <scope>NUCLEOTIDE SEQUENCE</scope>
    <source>
        <strain evidence="2">SR10</strain>
    </source>
</reference>
<evidence type="ECO:0000313" key="1">
    <source>
        <dbReference type="EMBL" id="MEI2454663.1"/>
    </source>
</evidence>
<evidence type="ECO:0008006" key="4">
    <source>
        <dbReference type="Google" id="ProtNLM"/>
    </source>
</evidence>
<proteinExistence type="predicted"/>
<reference evidence="1 3" key="1">
    <citation type="submission" date="2024-02" db="EMBL/GenBank/DDBJ databases">
        <title>Lysobacter Genome Sequencing and Mining.</title>
        <authorList>
            <person name="Bierman J."/>
            <person name="Walker M.C."/>
        </authorList>
    </citation>
    <scope>NUCLEOTIDE SEQUENCE [LARGE SCALE GENOMIC DNA]</scope>
    <source>
        <strain evidence="1 3">PB6250</strain>
    </source>
</reference>
<evidence type="ECO:0000313" key="3">
    <source>
        <dbReference type="Proteomes" id="UP001387215"/>
    </source>
</evidence>
<accession>A0AAU8MM85</accession>
<protein>
    <recommendedName>
        <fullName evidence="4">KTSC domain-containing protein</fullName>
    </recommendedName>
</protein>
<keyword evidence="3" id="KW-1185">Reference proteome</keyword>
<dbReference type="RefSeq" id="WP_336131523.1">
    <property type="nucleotide sequence ID" value="NZ_CP159925.1"/>
</dbReference>
<dbReference type="AlphaFoldDB" id="A0AAU8MM85"/>
<dbReference type="Proteomes" id="UP001387215">
    <property type="component" value="Unassembled WGS sequence"/>
</dbReference>
<evidence type="ECO:0000313" key="2">
    <source>
        <dbReference type="EMBL" id="XCO73610.1"/>
    </source>
</evidence>
<dbReference type="EMBL" id="JBANDL010000002">
    <property type="protein sequence ID" value="MEI2454663.1"/>
    <property type="molecule type" value="Genomic_DNA"/>
</dbReference>
<dbReference type="EMBL" id="CP159925">
    <property type="protein sequence ID" value="XCO73610.1"/>
    <property type="molecule type" value="Genomic_DNA"/>
</dbReference>
<name>A0AAU8MM85_9GAMM</name>
<sequence>MTRYRNLSGDSGVRGYRIEPQAIAVEFADGSQYLYTAASAGAEVIERMQALASAGRGLATYINRHAHDAYAQKCT</sequence>